<keyword evidence="4" id="KW-1185">Reference proteome</keyword>
<dbReference type="InterPro" id="IPR034904">
    <property type="entry name" value="FSCA_dom_sf"/>
</dbReference>
<evidence type="ECO:0000313" key="3">
    <source>
        <dbReference type="EMBL" id="MBU2667179.1"/>
    </source>
</evidence>
<evidence type="ECO:0000256" key="1">
    <source>
        <dbReference type="ARBA" id="ARBA00049958"/>
    </source>
</evidence>
<dbReference type="Proteomes" id="UP001519654">
    <property type="component" value="Unassembled WGS sequence"/>
</dbReference>
<comment type="function">
    <text evidence="1">May be involved in the formation or repair of [Fe-S] clusters present in iron-sulfur proteins.</text>
</comment>
<name>A0ABS5YUP7_9ACTN</name>
<dbReference type="Pfam" id="PF01106">
    <property type="entry name" value="NifU"/>
    <property type="match status" value="1"/>
</dbReference>
<dbReference type="Gene3D" id="3.30.300.130">
    <property type="entry name" value="Fe-S cluster assembly (FSCA)"/>
    <property type="match status" value="1"/>
</dbReference>
<evidence type="ECO:0000259" key="2">
    <source>
        <dbReference type="Pfam" id="PF01106"/>
    </source>
</evidence>
<protein>
    <submittedName>
        <fullName evidence="3">NifU family protein</fullName>
    </submittedName>
</protein>
<evidence type="ECO:0000313" key="4">
    <source>
        <dbReference type="Proteomes" id="UP001519654"/>
    </source>
</evidence>
<dbReference type="SUPFAM" id="SSF117916">
    <property type="entry name" value="Fe-S cluster assembly (FSCA) domain-like"/>
    <property type="match status" value="1"/>
</dbReference>
<sequence length="103" mass="11245">MTPDETLYERSLAVLNEQIRPLLHIHGGEARIAAVDAEAGIVDLELLGACACCQLAPWTYAAVLRTRMTQIDGVNDIRVQGINVSQVALDRVAKMFPVKEKTA</sequence>
<reference evidence="3 4" key="1">
    <citation type="submission" date="2021-06" db="EMBL/GenBank/DDBJ databases">
        <title>Actinoplanes lichenicola sp. nov., and Actinoplanes ovalisporus sp. nov., isolated from lichen in Thailand.</title>
        <authorList>
            <person name="Saeng-In P."/>
            <person name="Kanchanasin P."/>
            <person name="Yuki M."/>
            <person name="Kudo T."/>
            <person name="Ohkuma M."/>
            <person name="Phongsopitanun W."/>
            <person name="Tanasupawat S."/>
        </authorList>
    </citation>
    <scope>NUCLEOTIDE SEQUENCE [LARGE SCALE GENOMIC DNA]</scope>
    <source>
        <strain evidence="3 4">NBRC 110975</strain>
    </source>
</reference>
<dbReference type="InterPro" id="IPR001075">
    <property type="entry name" value="NIF_FeS_clus_asmbl_NifU_C"/>
</dbReference>
<organism evidence="3 4">
    <name type="scientific">Paractinoplanes bogorensis</name>
    <dbReference type="NCBI Taxonomy" id="1610840"/>
    <lineage>
        <taxon>Bacteria</taxon>
        <taxon>Bacillati</taxon>
        <taxon>Actinomycetota</taxon>
        <taxon>Actinomycetes</taxon>
        <taxon>Micromonosporales</taxon>
        <taxon>Micromonosporaceae</taxon>
        <taxon>Paractinoplanes</taxon>
    </lineage>
</organism>
<dbReference type="RefSeq" id="WP_215791431.1">
    <property type="nucleotide sequence ID" value="NZ_JAHKKG010000008.1"/>
</dbReference>
<proteinExistence type="predicted"/>
<comment type="caution">
    <text evidence="3">The sequence shown here is derived from an EMBL/GenBank/DDBJ whole genome shotgun (WGS) entry which is preliminary data.</text>
</comment>
<gene>
    <name evidence="3" type="ORF">KOI35_27090</name>
</gene>
<dbReference type="EMBL" id="JAHKKG010000008">
    <property type="protein sequence ID" value="MBU2667179.1"/>
    <property type="molecule type" value="Genomic_DNA"/>
</dbReference>
<accession>A0ABS5YUP7</accession>
<feature type="domain" description="NIF system FeS cluster assembly NifU C-terminal" evidence="2">
    <location>
        <begin position="13"/>
        <end position="66"/>
    </location>
</feature>